<gene>
    <name evidence="1" type="ORF">D5086_033725</name>
</gene>
<accession>A0ACC4AHK4</accession>
<keyword evidence="2" id="KW-1185">Reference proteome</keyword>
<evidence type="ECO:0000313" key="1">
    <source>
        <dbReference type="EMBL" id="KAL3565679.1"/>
    </source>
</evidence>
<comment type="caution">
    <text evidence="1">The sequence shown here is derived from an EMBL/GenBank/DDBJ whole genome shotgun (WGS) entry which is preliminary data.</text>
</comment>
<name>A0ACC4AHK4_POPAL</name>
<dbReference type="Proteomes" id="UP000309997">
    <property type="component" value="Unassembled WGS sequence"/>
</dbReference>
<sequence length="94" mass="10047">MSWNCCVCSGGRTEGKLGCCWVETSLVCDGGDRSWFNGYGGGETVDLDGCLSFWWLLAGSKMEVVRKKAGAVGRGDNDGELVPVLRGRMIGYGC</sequence>
<evidence type="ECO:0000313" key="2">
    <source>
        <dbReference type="Proteomes" id="UP000309997"/>
    </source>
</evidence>
<protein>
    <submittedName>
        <fullName evidence="1">Uncharacterized protein</fullName>
    </submittedName>
</protein>
<organism evidence="1 2">
    <name type="scientific">Populus alba</name>
    <name type="common">White poplar</name>
    <dbReference type="NCBI Taxonomy" id="43335"/>
    <lineage>
        <taxon>Eukaryota</taxon>
        <taxon>Viridiplantae</taxon>
        <taxon>Streptophyta</taxon>
        <taxon>Embryophyta</taxon>
        <taxon>Tracheophyta</taxon>
        <taxon>Spermatophyta</taxon>
        <taxon>Magnoliopsida</taxon>
        <taxon>eudicotyledons</taxon>
        <taxon>Gunneridae</taxon>
        <taxon>Pentapetalae</taxon>
        <taxon>rosids</taxon>
        <taxon>fabids</taxon>
        <taxon>Malpighiales</taxon>
        <taxon>Salicaceae</taxon>
        <taxon>Saliceae</taxon>
        <taxon>Populus</taxon>
    </lineage>
</organism>
<proteinExistence type="predicted"/>
<reference evidence="1 2" key="1">
    <citation type="journal article" date="2024" name="Plant Biotechnol. J.">
        <title>Genome and CRISPR/Cas9 system of a widespread forest tree (Populus alba) in the world.</title>
        <authorList>
            <person name="Liu Y.J."/>
            <person name="Jiang P.F."/>
            <person name="Han X.M."/>
            <person name="Li X.Y."/>
            <person name="Wang H.M."/>
            <person name="Wang Y.J."/>
            <person name="Wang X.X."/>
            <person name="Zeng Q.Y."/>
        </authorList>
    </citation>
    <scope>NUCLEOTIDE SEQUENCE [LARGE SCALE GENOMIC DNA]</scope>
    <source>
        <strain evidence="2">cv. PAL-ZL1</strain>
    </source>
</reference>
<dbReference type="EMBL" id="RCHU02000019">
    <property type="protein sequence ID" value="KAL3565679.1"/>
    <property type="molecule type" value="Genomic_DNA"/>
</dbReference>